<name>A0A1E7L8A6_9ACTN</name>
<sequence>MIRLNALGDSFVEGRGATGPAGAWYGWVPRLAGLLDVPEGRVRNLGTYQATTQQVVEEQLPRALADKSPVIGVVAGVNDLVGDFAPDRFRDNLATIFGQLAGADTLVFTADYADIPANLPVPGAFRALLRERFALANEMLRAVTEATGVLCVDVAADAEWARPGMWSPDGLHPSARGHQRFAERVAELIGQATAGAPYDQRCREEGRT</sequence>
<accession>A0A1E7L8A6</accession>
<dbReference type="SUPFAM" id="SSF52266">
    <property type="entry name" value="SGNH hydrolase"/>
    <property type="match status" value="1"/>
</dbReference>
<dbReference type="RefSeq" id="WP_070016114.1">
    <property type="nucleotide sequence ID" value="NZ_LJGW01000142.1"/>
</dbReference>
<dbReference type="InterPro" id="IPR036514">
    <property type="entry name" value="SGNH_hydro_sf"/>
</dbReference>
<evidence type="ECO:0000259" key="1">
    <source>
        <dbReference type="Pfam" id="PF13472"/>
    </source>
</evidence>
<dbReference type="PANTHER" id="PTHR43784:SF2">
    <property type="entry name" value="GDSL-LIKE LIPASE_ACYLHYDROLASE, PUTATIVE (AFU_ORTHOLOGUE AFUA_2G00820)-RELATED"/>
    <property type="match status" value="1"/>
</dbReference>
<dbReference type="Gene3D" id="3.40.50.1110">
    <property type="entry name" value="SGNH hydrolase"/>
    <property type="match status" value="1"/>
</dbReference>
<dbReference type="InterPro" id="IPR013830">
    <property type="entry name" value="SGNH_hydro"/>
</dbReference>
<reference evidence="2 3" key="1">
    <citation type="journal article" date="2016" name="Front. Microbiol.">
        <title>Comparative Genomics Analysis of Streptomyces Species Reveals Their Adaptation to the Marine Environment and Their Diversity at the Genomic Level.</title>
        <authorList>
            <person name="Tian X."/>
            <person name="Zhang Z."/>
            <person name="Yang T."/>
            <person name="Chen M."/>
            <person name="Li J."/>
            <person name="Chen F."/>
            <person name="Yang J."/>
            <person name="Li W."/>
            <person name="Zhang B."/>
            <person name="Zhang Z."/>
            <person name="Wu J."/>
            <person name="Zhang C."/>
            <person name="Long L."/>
            <person name="Xiao J."/>
        </authorList>
    </citation>
    <scope>NUCLEOTIDE SEQUENCE [LARGE SCALE GENOMIC DNA]</scope>
    <source>
        <strain evidence="2 3">SCSIO 10429</strain>
    </source>
</reference>
<dbReference type="EMBL" id="LJGW01000142">
    <property type="protein sequence ID" value="OEV12436.1"/>
    <property type="molecule type" value="Genomic_DNA"/>
</dbReference>
<proteinExistence type="predicted"/>
<dbReference type="InterPro" id="IPR053140">
    <property type="entry name" value="GDSL_Rv0518-like"/>
</dbReference>
<dbReference type="PATRIC" id="fig|518642.10.peg.2095"/>
<evidence type="ECO:0000313" key="2">
    <source>
        <dbReference type="EMBL" id="OEV12436.1"/>
    </source>
</evidence>
<dbReference type="AlphaFoldDB" id="A0A1E7L8A6"/>
<feature type="domain" description="SGNH hydrolase-type esterase" evidence="1">
    <location>
        <begin position="6"/>
        <end position="180"/>
    </location>
</feature>
<dbReference type="CDD" id="cd01832">
    <property type="entry name" value="SGNH_hydrolase_like_1"/>
    <property type="match status" value="1"/>
</dbReference>
<dbReference type="PANTHER" id="PTHR43784">
    <property type="entry name" value="GDSL-LIKE LIPASE/ACYLHYDROLASE, PUTATIVE (AFU_ORTHOLOGUE AFUA_2G00820)-RELATED"/>
    <property type="match status" value="1"/>
</dbReference>
<gene>
    <name evidence="2" type="ORF">AN218_08300</name>
</gene>
<dbReference type="Proteomes" id="UP000176005">
    <property type="component" value="Unassembled WGS sequence"/>
</dbReference>
<dbReference type="Pfam" id="PF13472">
    <property type="entry name" value="Lipase_GDSL_2"/>
    <property type="match status" value="1"/>
</dbReference>
<protein>
    <submittedName>
        <fullName evidence="2">G-D-S-L family lipolytic protein</fullName>
    </submittedName>
</protein>
<keyword evidence="3" id="KW-1185">Reference proteome</keyword>
<organism evidence="2 3">
    <name type="scientific">Streptomyces nanshensis</name>
    <dbReference type="NCBI Taxonomy" id="518642"/>
    <lineage>
        <taxon>Bacteria</taxon>
        <taxon>Bacillati</taxon>
        <taxon>Actinomycetota</taxon>
        <taxon>Actinomycetes</taxon>
        <taxon>Kitasatosporales</taxon>
        <taxon>Streptomycetaceae</taxon>
        <taxon>Streptomyces</taxon>
    </lineage>
</organism>
<comment type="caution">
    <text evidence="2">The sequence shown here is derived from an EMBL/GenBank/DDBJ whole genome shotgun (WGS) entry which is preliminary data.</text>
</comment>
<evidence type="ECO:0000313" key="3">
    <source>
        <dbReference type="Proteomes" id="UP000176005"/>
    </source>
</evidence>